<proteinExistence type="predicted"/>
<accession>A0A2J7QJL7</accession>
<dbReference type="AlphaFoldDB" id="A0A2J7QJL7"/>
<dbReference type="EMBL" id="NEVH01013553">
    <property type="protein sequence ID" value="PNF28766.1"/>
    <property type="molecule type" value="Genomic_DNA"/>
</dbReference>
<sequence length="291" mass="34303">MKAETTAESVIETRHYVRYGGAANWRRNWSQSRQFQHQKDEDPLKRWLNPQQIPLSCLSVPLETKQKDYLQLAKEMFLKALEIEPHCPYNNARCAKALWSMPVPYKDKERAKEAILHALTLAPNDSLVNHYAGSFYEYYNDYEKALICYEKATRDGKLNFPAEMDYINLKMKISPKGSYSPVFHLDKLASDYSNPNYRVQILCHRGFYLYKMEKQYFRAIRNICTAIKTDPGSQTLKTFHPWKFYGRGISYNMYDLIEQMAGDYKGMADGFENKDFIEETLEDIRRLREEN</sequence>
<dbReference type="Gene3D" id="1.25.40.10">
    <property type="entry name" value="Tetratricopeptide repeat domain"/>
    <property type="match status" value="1"/>
</dbReference>
<dbReference type="InParanoid" id="A0A2J7QJL7"/>
<organism evidence="1 2">
    <name type="scientific">Cryptotermes secundus</name>
    <dbReference type="NCBI Taxonomy" id="105785"/>
    <lineage>
        <taxon>Eukaryota</taxon>
        <taxon>Metazoa</taxon>
        <taxon>Ecdysozoa</taxon>
        <taxon>Arthropoda</taxon>
        <taxon>Hexapoda</taxon>
        <taxon>Insecta</taxon>
        <taxon>Pterygota</taxon>
        <taxon>Neoptera</taxon>
        <taxon>Polyneoptera</taxon>
        <taxon>Dictyoptera</taxon>
        <taxon>Blattodea</taxon>
        <taxon>Blattoidea</taxon>
        <taxon>Termitoidae</taxon>
        <taxon>Kalotermitidae</taxon>
        <taxon>Cryptotermitinae</taxon>
        <taxon>Cryptotermes</taxon>
    </lineage>
</organism>
<dbReference type="Proteomes" id="UP000235965">
    <property type="component" value="Unassembled WGS sequence"/>
</dbReference>
<dbReference type="STRING" id="105785.A0A2J7QJL7"/>
<gene>
    <name evidence="1" type="ORF">B7P43_G07005</name>
</gene>
<keyword evidence="2" id="KW-1185">Reference proteome</keyword>
<name>A0A2J7QJL7_9NEOP</name>
<protein>
    <submittedName>
        <fullName evidence="1">Uncharacterized protein</fullName>
    </submittedName>
</protein>
<evidence type="ECO:0000313" key="2">
    <source>
        <dbReference type="Proteomes" id="UP000235965"/>
    </source>
</evidence>
<comment type="caution">
    <text evidence="1">The sequence shown here is derived from an EMBL/GenBank/DDBJ whole genome shotgun (WGS) entry which is preliminary data.</text>
</comment>
<evidence type="ECO:0000313" key="1">
    <source>
        <dbReference type="EMBL" id="PNF28766.1"/>
    </source>
</evidence>
<dbReference type="InterPro" id="IPR011990">
    <property type="entry name" value="TPR-like_helical_dom_sf"/>
</dbReference>
<dbReference type="SUPFAM" id="SSF48452">
    <property type="entry name" value="TPR-like"/>
    <property type="match status" value="1"/>
</dbReference>
<dbReference type="OrthoDB" id="8195583at2759"/>
<reference evidence="1 2" key="1">
    <citation type="submission" date="2017-12" db="EMBL/GenBank/DDBJ databases">
        <title>Hemimetabolous genomes reveal molecular basis of termite eusociality.</title>
        <authorList>
            <person name="Harrison M.C."/>
            <person name="Jongepier E."/>
            <person name="Robertson H.M."/>
            <person name="Arning N."/>
            <person name="Bitard-Feildel T."/>
            <person name="Chao H."/>
            <person name="Childers C.P."/>
            <person name="Dinh H."/>
            <person name="Doddapaneni H."/>
            <person name="Dugan S."/>
            <person name="Gowin J."/>
            <person name="Greiner C."/>
            <person name="Han Y."/>
            <person name="Hu H."/>
            <person name="Hughes D.S.T."/>
            <person name="Huylmans A.-K."/>
            <person name="Kemena C."/>
            <person name="Kremer L.P.M."/>
            <person name="Lee S.L."/>
            <person name="Lopez-Ezquerra A."/>
            <person name="Mallet L."/>
            <person name="Monroy-Kuhn J.M."/>
            <person name="Moser A."/>
            <person name="Murali S.C."/>
            <person name="Muzny D.M."/>
            <person name="Otani S."/>
            <person name="Piulachs M.-D."/>
            <person name="Poelchau M."/>
            <person name="Qu J."/>
            <person name="Schaub F."/>
            <person name="Wada-Katsumata A."/>
            <person name="Worley K.C."/>
            <person name="Xie Q."/>
            <person name="Ylla G."/>
            <person name="Poulsen M."/>
            <person name="Gibbs R.A."/>
            <person name="Schal C."/>
            <person name="Richards S."/>
            <person name="Belles X."/>
            <person name="Korb J."/>
            <person name="Bornberg-Bauer E."/>
        </authorList>
    </citation>
    <scope>NUCLEOTIDE SEQUENCE [LARGE SCALE GENOMIC DNA]</scope>
    <source>
        <tissue evidence="1">Whole body</tissue>
    </source>
</reference>